<dbReference type="AlphaFoldDB" id="A0A7X6BMS9"/>
<feature type="chain" id="PRO_5030575521" evidence="2">
    <location>
        <begin position="27"/>
        <end position="331"/>
    </location>
</feature>
<keyword evidence="4" id="KW-1185">Reference proteome</keyword>
<evidence type="ECO:0000256" key="1">
    <source>
        <dbReference type="SAM" id="MobiDB-lite"/>
    </source>
</evidence>
<dbReference type="EMBL" id="JAATJM010000001">
    <property type="protein sequence ID" value="NJC39995.1"/>
    <property type="molecule type" value="Genomic_DNA"/>
</dbReference>
<reference evidence="3 4" key="1">
    <citation type="submission" date="2020-03" db="EMBL/GenBank/DDBJ databases">
        <title>Genomic Encyclopedia of Type Strains, Phase IV (KMG-IV): sequencing the most valuable type-strain genomes for metagenomic binning, comparative biology and taxonomic classification.</title>
        <authorList>
            <person name="Goeker M."/>
        </authorList>
    </citation>
    <scope>NUCLEOTIDE SEQUENCE [LARGE SCALE GENOMIC DNA]</scope>
    <source>
        <strain evidence="3 4">DSM 4736</strain>
    </source>
</reference>
<feature type="signal peptide" evidence="2">
    <location>
        <begin position="1"/>
        <end position="26"/>
    </location>
</feature>
<dbReference type="RefSeq" id="WP_168044916.1">
    <property type="nucleotide sequence ID" value="NZ_JAATJM010000001.1"/>
</dbReference>
<name>A0A7X6BMS9_9CAUL</name>
<protein>
    <submittedName>
        <fullName evidence="3">Uncharacterized protein</fullName>
    </submittedName>
</protein>
<accession>A0A7X6BMS9</accession>
<proteinExistence type="predicted"/>
<gene>
    <name evidence="3" type="ORF">GGQ87_000253</name>
</gene>
<keyword evidence="2" id="KW-0732">Signal</keyword>
<evidence type="ECO:0000313" key="3">
    <source>
        <dbReference type="EMBL" id="NJC39995.1"/>
    </source>
</evidence>
<comment type="caution">
    <text evidence="3">The sequence shown here is derived from an EMBL/GenBank/DDBJ whole genome shotgun (WGS) entry which is preliminary data.</text>
</comment>
<feature type="compositionally biased region" description="Basic and acidic residues" evidence="1">
    <location>
        <begin position="33"/>
        <end position="75"/>
    </location>
</feature>
<feature type="region of interest" description="Disordered" evidence="1">
    <location>
        <begin position="28"/>
        <end position="85"/>
    </location>
</feature>
<sequence>MFHKKLLALIGGAMALALLSAQPVLAQDSGGRTNEESDRASGNIRGDRVLPGRMSDGARERRGRREREADQEKPEQAPAATPEENKAAAQALLTTAGITCQVSEAALLGTTAEMQSTYEATCTSGPGYLVVASTPPQTFNCLELSGQAETNRLRDPAAEVGQQCTLPVNQNPVPVVAAFAREAGIDCTVDQGAAIGRLEGNLVYEVGCTDGDGYQLEQASTGWSKSPCWARALEGSTCRYTTPEENLKAWTAVLADTEASTCDVQQARKVGTDAQQLQVYEVKCGVGDGYFVRVGNAFKAERVHACAASAHIAGGCTLTTAAPAAAPAEQQ</sequence>
<evidence type="ECO:0000313" key="4">
    <source>
        <dbReference type="Proteomes" id="UP000587415"/>
    </source>
</evidence>
<organism evidence="3 4">
    <name type="scientific">Brevundimonas alba</name>
    <dbReference type="NCBI Taxonomy" id="74314"/>
    <lineage>
        <taxon>Bacteria</taxon>
        <taxon>Pseudomonadati</taxon>
        <taxon>Pseudomonadota</taxon>
        <taxon>Alphaproteobacteria</taxon>
        <taxon>Caulobacterales</taxon>
        <taxon>Caulobacteraceae</taxon>
        <taxon>Brevundimonas</taxon>
    </lineage>
</organism>
<evidence type="ECO:0000256" key="2">
    <source>
        <dbReference type="SAM" id="SignalP"/>
    </source>
</evidence>
<dbReference type="Proteomes" id="UP000587415">
    <property type="component" value="Unassembled WGS sequence"/>
</dbReference>